<protein>
    <submittedName>
        <fullName evidence="2">Intracellular septation protein A</fullName>
    </submittedName>
</protein>
<sequence length="313" mass="33478">MSNANVATMRFKTLLQREWMQHRWGWLAVMALPLVIALLSMPFGGNWQFGPDDELKEVGSVLNLALSSKLAAAVWGFSTMAVLSLTLLAMMLQVSGLARRDAQDRSLEFWTSLPGSHSEHIGATLLAHCLLVPLAAIGVGVASGLVIAACAVVKVWGFGALAQVQWITVAGLLLPGLVRLVVGLSLFMLWLSPLVLLLMAASAWLKRLGVPAVVVAGVVLGNLPATRDFVRPWLKAHAEGMSQAFFVSHPQQWMAAGGDGKGIRGMDLGQIWQIVGADIGNQLQALASAQFVSGLLIAGLCFAALVYKRKHMI</sequence>
<proteinExistence type="predicted"/>
<comment type="caution">
    <text evidence="2">The sequence shown here is derived from an EMBL/GenBank/DDBJ whole genome shotgun (WGS) entry which is preliminary data.</text>
</comment>
<dbReference type="AlphaFoldDB" id="A0A840RYG9"/>
<keyword evidence="1" id="KW-0472">Membrane</keyword>
<evidence type="ECO:0000256" key="1">
    <source>
        <dbReference type="SAM" id="Phobius"/>
    </source>
</evidence>
<feature type="transmembrane region" description="Helical" evidence="1">
    <location>
        <begin position="24"/>
        <end position="43"/>
    </location>
</feature>
<feature type="transmembrane region" description="Helical" evidence="1">
    <location>
        <begin position="130"/>
        <end position="157"/>
    </location>
</feature>
<dbReference type="EMBL" id="JACHHO010000001">
    <property type="protein sequence ID" value="MBB5203005.1"/>
    <property type="molecule type" value="Genomic_DNA"/>
</dbReference>
<keyword evidence="3" id="KW-1185">Reference proteome</keyword>
<evidence type="ECO:0000313" key="3">
    <source>
        <dbReference type="Proteomes" id="UP000554837"/>
    </source>
</evidence>
<accession>A0A840RYG9</accession>
<reference evidence="2 3" key="1">
    <citation type="submission" date="2020-08" db="EMBL/GenBank/DDBJ databases">
        <title>Genomic Encyclopedia of Type Strains, Phase IV (KMG-IV): sequencing the most valuable type-strain genomes for metagenomic binning, comparative biology and taxonomic classification.</title>
        <authorList>
            <person name="Goeker M."/>
        </authorList>
    </citation>
    <scope>NUCLEOTIDE SEQUENCE [LARGE SCALE GENOMIC DNA]</scope>
    <source>
        <strain evidence="2 3">DSM 23958</strain>
    </source>
</reference>
<evidence type="ECO:0000313" key="2">
    <source>
        <dbReference type="EMBL" id="MBB5203005.1"/>
    </source>
</evidence>
<dbReference type="RefSeq" id="WP_138857907.1">
    <property type="nucleotide sequence ID" value="NZ_CP040709.1"/>
</dbReference>
<dbReference type="Proteomes" id="UP000554837">
    <property type="component" value="Unassembled WGS sequence"/>
</dbReference>
<dbReference type="OrthoDB" id="8903324at2"/>
<feature type="transmembrane region" description="Helical" evidence="1">
    <location>
        <begin position="70"/>
        <end position="92"/>
    </location>
</feature>
<gene>
    <name evidence="2" type="ORF">HNQ51_000298</name>
</gene>
<feature type="transmembrane region" description="Helical" evidence="1">
    <location>
        <begin position="285"/>
        <end position="307"/>
    </location>
</feature>
<organism evidence="2 3">
    <name type="scientific">Inhella inkyongensis</name>
    <dbReference type="NCBI Taxonomy" id="392593"/>
    <lineage>
        <taxon>Bacteria</taxon>
        <taxon>Pseudomonadati</taxon>
        <taxon>Pseudomonadota</taxon>
        <taxon>Betaproteobacteria</taxon>
        <taxon>Burkholderiales</taxon>
        <taxon>Sphaerotilaceae</taxon>
        <taxon>Inhella</taxon>
    </lineage>
</organism>
<keyword evidence="1" id="KW-1133">Transmembrane helix</keyword>
<keyword evidence="1" id="KW-0812">Transmembrane</keyword>
<feature type="transmembrane region" description="Helical" evidence="1">
    <location>
        <begin position="177"/>
        <end position="201"/>
    </location>
</feature>
<name>A0A840RYG9_9BURK</name>